<reference evidence="1 2" key="1">
    <citation type="submission" date="2016-02" db="EMBL/GenBank/DDBJ databases">
        <authorList>
            <person name="Holder M.E."/>
            <person name="Ajami N.J."/>
            <person name="Petrosino J.F."/>
        </authorList>
    </citation>
    <scope>NUCLEOTIDE SEQUENCE [LARGE SCALE GENOMIC DNA]</scope>
    <source>
        <strain evidence="1 2">CCUG 32990</strain>
    </source>
</reference>
<sequence length="342" mass="38971">MGCWDKKASTQIDGMALDTLSVQNASEFGEARDVEQDTIKATKTFKKGGKQFVSVKGKDLRPYHIDSKMKLYYAIPTYLNLSESVHLPPHFLTAKELKKDSLVLDVRRRAMVLKSAGISKRDTIYVYEVNRDTVFKIPVKGLQAKCYINIYEDAEDRDDSSYEYGLALPKGLNFDVVTYTYVGAANPFQTGKRTFFQWQAIEQFPFVIKPELLQRNFVTCYQYGKAYRATVGQRNYYLLSLTTTDGISDEPSAYYLVIEDSKSKKRLFDKTYVAMESPEEILPLCLDRKCKENAYNTQWTGEILKGKGTVIAGFYSPTFGCDVIEFIDDKAAVIPILCDNRH</sequence>
<protein>
    <recommendedName>
        <fullName evidence="3">DUF4249 domain-containing protein</fullName>
    </recommendedName>
</protein>
<evidence type="ECO:0000313" key="1">
    <source>
        <dbReference type="EMBL" id="AMD85231.1"/>
    </source>
</evidence>
<dbReference type="Proteomes" id="UP000065822">
    <property type="component" value="Chromosome"/>
</dbReference>
<proteinExistence type="predicted"/>
<evidence type="ECO:0000313" key="2">
    <source>
        <dbReference type="Proteomes" id="UP000065822"/>
    </source>
</evidence>
<dbReference type="EMBL" id="CP014227">
    <property type="protein sequence ID" value="AMD85231.1"/>
    <property type="molecule type" value="Genomic_DNA"/>
</dbReference>
<keyword evidence="2" id="KW-1185">Reference proteome</keyword>
<organism evidence="1 2">
    <name type="scientific">Capnocytophaga haemolytica</name>
    <dbReference type="NCBI Taxonomy" id="45243"/>
    <lineage>
        <taxon>Bacteria</taxon>
        <taxon>Pseudomonadati</taxon>
        <taxon>Bacteroidota</taxon>
        <taxon>Flavobacteriia</taxon>
        <taxon>Flavobacteriales</taxon>
        <taxon>Flavobacteriaceae</taxon>
        <taxon>Capnocytophaga</taxon>
    </lineage>
</organism>
<accession>A0ABN4KCV5</accession>
<name>A0ABN4KCV5_9FLAO</name>
<gene>
    <name evidence="1" type="ORF">AXF12_06730</name>
</gene>
<evidence type="ECO:0008006" key="3">
    <source>
        <dbReference type="Google" id="ProtNLM"/>
    </source>
</evidence>